<dbReference type="EMBL" id="WHLY01000002">
    <property type="protein sequence ID" value="MPR36983.1"/>
    <property type="molecule type" value="Genomic_DNA"/>
</dbReference>
<gene>
    <name evidence="1" type="ORF">GBK04_27525</name>
</gene>
<reference evidence="1 2" key="1">
    <citation type="submission" date="2019-10" db="EMBL/GenBank/DDBJ databases">
        <title>Draft Genome Sequence of Cytophagaceae sp. SJW1-29.</title>
        <authorList>
            <person name="Choi A."/>
        </authorList>
    </citation>
    <scope>NUCLEOTIDE SEQUENCE [LARGE SCALE GENOMIC DNA]</scope>
    <source>
        <strain evidence="1 2">SJW1-29</strain>
    </source>
</reference>
<dbReference type="Proteomes" id="UP000479293">
    <property type="component" value="Unassembled WGS sequence"/>
</dbReference>
<proteinExistence type="predicted"/>
<dbReference type="RefSeq" id="WP_152765351.1">
    <property type="nucleotide sequence ID" value="NZ_WHLY01000002.1"/>
</dbReference>
<keyword evidence="2" id="KW-1185">Reference proteome</keyword>
<name>A0A7C9BLQ0_9BACT</name>
<accession>A0A7C9BLQ0</accession>
<protein>
    <submittedName>
        <fullName evidence="1">Uncharacterized protein</fullName>
    </submittedName>
</protein>
<organism evidence="1 2">
    <name type="scientific">Salmonirosea aquatica</name>
    <dbReference type="NCBI Taxonomy" id="2654236"/>
    <lineage>
        <taxon>Bacteria</taxon>
        <taxon>Pseudomonadati</taxon>
        <taxon>Bacteroidota</taxon>
        <taxon>Cytophagia</taxon>
        <taxon>Cytophagales</taxon>
        <taxon>Spirosomataceae</taxon>
        <taxon>Salmonirosea</taxon>
    </lineage>
</organism>
<comment type="caution">
    <text evidence="1">The sequence shown here is derived from an EMBL/GenBank/DDBJ whole genome shotgun (WGS) entry which is preliminary data.</text>
</comment>
<evidence type="ECO:0000313" key="2">
    <source>
        <dbReference type="Proteomes" id="UP000479293"/>
    </source>
</evidence>
<sequence length="80" mass="9513">MLVLISQHRTDYDNRHLIQSSVRKIKLSPASPRNERLWSLRFYGVEGKVLRSWFYTTDQKRRADLAEVVKNNPHIEVYQG</sequence>
<evidence type="ECO:0000313" key="1">
    <source>
        <dbReference type="EMBL" id="MPR36983.1"/>
    </source>
</evidence>
<dbReference type="AlphaFoldDB" id="A0A7C9BLQ0"/>